<dbReference type="PROSITE" id="PS50902">
    <property type="entry name" value="FLAVODOXIN_LIKE"/>
    <property type="match status" value="1"/>
</dbReference>
<gene>
    <name evidence="2" type="ORF">AMQ74_01109</name>
</gene>
<proteinExistence type="predicted"/>
<dbReference type="Gene3D" id="3.40.50.360">
    <property type="match status" value="1"/>
</dbReference>
<protein>
    <submittedName>
        <fullName evidence="2">Flavodoxin</fullName>
    </submittedName>
</protein>
<evidence type="ECO:0000313" key="3">
    <source>
        <dbReference type="Proteomes" id="UP000075578"/>
    </source>
</evidence>
<dbReference type="GO" id="GO:0010181">
    <property type="term" value="F:FMN binding"/>
    <property type="evidence" value="ECO:0007669"/>
    <property type="project" value="InterPro"/>
</dbReference>
<sequence length="156" mass="17874">MYMKTLVVFYSRSGNTKKIAEDISNKVKSDIEEIVDIKNRKGLFGWFSAAMDARSKKLTTIKDIKYDPSKYELVIIGTPIWAGLMAPAVRTYISQNKTKFKNVALFCTYGGSGKIKTFTDMEEFIGIRPLSKFGIREKELITSYEDKLKEFIKDLK</sequence>
<comment type="caution">
    <text evidence="2">The sequence shown here is derived from an EMBL/GenBank/DDBJ whole genome shotgun (WGS) entry which is preliminary data.</text>
</comment>
<organism evidence="2 3">
    <name type="scientific">Candidatus Methanofastidiosum methylothiophilum</name>
    <dbReference type="NCBI Taxonomy" id="1705564"/>
    <lineage>
        <taxon>Archaea</taxon>
        <taxon>Methanobacteriati</taxon>
        <taxon>Methanobacteriota</taxon>
        <taxon>Stenosarchaea group</taxon>
        <taxon>Candidatus Methanofastidiosia</taxon>
        <taxon>Candidatus Methanofastidiosales</taxon>
        <taxon>Candidatus Methanofastidiosaceae</taxon>
        <taxon>Candidatus Methanofastidiosum</taxon>
    </lineage>
</organism>
<dbReference type="SUPFAM" id="SSF52218">
    <property type="entry name" value="Flavoproteins"/>
    <property type="match status" value="1"/>
</dbReference>
<evidence type="ECO:0000259" key="1">
    <source>
        <dbReference type="PROSITE" id="PS50902"/>
    </source>
</evidence>
<dbReference type="InterPro" id="IPR001226">
    <property type="entry name" value="Flavodoxin_CS"/>
</dbReference>
<name>A0A150J2W2_9EURY</name>
<dbReference type="AlphaFoldDB" id="A0A150J2W2"/>
<dbReference type="GO" id="GO:0009055">
    <property type="term" value="F:electron transfer activity"/>
    <property type="evidence" value="ECO:0007669"/>
    <property type="project" value="InterPro"/>
</dbReference>
<reference evidence="2 3" key="1">
    <citation type="journal article" date="2016" name="ISME J.">
        <title>Chasing the elusive Euryarchaeota class WSA2: genomes reveal a uniquely fastidious methyl-reducing methanogen.</title>
        <authorList>
            <person name="Nobu M.K."/>
            <person name="Narihiro T."/>
            <person name="Kuroda K."/>
            <person name="Mei R."/>
            <person name="Liu W.T."/>
        </authorList>
    </citation>
    <scope>NUCLEOTIDE SEQUENCE [LARGE SCALE GENOMIC DNA]</scope>
    <source>
        <strain evidence="2">U1lsi0528_Bin089</strain>
    </source>
</reference>
<dbReference type="EMBL" id="LNGD01000065">
    <property type="protein sequence ID" value="KYC51542.1"/>
    <property type="molecule type" value="Genomic_DNA"/>
</dbReference>
<evidence type="ECO:0000313" key="2">
    <source>
        <dbReference type="EMBL" id="KYC51542.1"/>
    </source>
</evidence>
<dbReference type="PROSITE" id="PS00201">
    <property type="entry name" value="FLAVODOXIN"/>
    <property type="match status" value="1"/>
</dbReference>
<feature type="domain" description="Flavodoxin-like" evidence="1">
    <location>
        <begin position="5"/>
        <end position="156"/>
    </location>
</feature>
<dbReference type="Pfam" id="PF12682">
    <property type="entry name" value="Flavodoxin_4"/>
    <property type="match status" value="1"/>
</dbReference>
<dbReference type="PANTHER" id="PTHR39201">
    <property type="entry name" value="EXPORTED PROTEIN-RELATED"/>
    <property type="match status" value="1"/>
</dbReference>
<dbReference type="Proteomes" id="UP000075578">
    <property type="component" value="Unassembled WGS sequence"/>
</dbReference>
<dbReference type="InterPro" id="IPR008254">
    <property type="entry name" value="Flavodoxin/NO_synth"/>
</dbReference>
<dbReference type="InterPro" id="IPR029039">
    <property type="entry name" value="Flavoprotein-like_sf"/>
</dbReference>
<dbReference type="PANTHER" id="PTHR39201:SF1">
    <property type="entry name" value="FLAVODOXIN-LIKE DOMAIN-CONTAINING PROTEIN"/>
    <property type="match status" value="1"/>
</dbReference>
<accession>A0A150J2W2</accession>